<comment type="catalytic activity">
    <reaction evidence="14">
        <text>L-lysyl(20)-[histone H4] + 3 S-adenosyl-L-methionine = N(6),N(6),N(6)-trimethyl-L-lysyl(20)-[histone H4] + 3 S-adenosyl-L-homocysteine + 3 H(+)</text>
        <dbReference type="Rhea" id="RHEA:64456"/>
        <dbReference type="Rhea" id="RHEA-COMP:15554"/>
        <dbReference type="Rhea" id="RHEA-COMP:15998"/>
        <dbReference type="ChEBI" id="CHEBI:15378"/>
        <dbReference type="ChEBI" id="CHEBI:29969"/>
        <dbReference type="ChEBI" id="CHEBI:57856"/>
        <dbReference type="ChEBI" id="CHEBI:59789"/>
        <dbReference type="ChEBI" id="CHEBI:61961"/>
        <dbReference type="EC" id="2.1.1.372"/>
    </reaction>
</comment>
<dbReference type="SMART" id="SM00317">
    <property type="entry name" value="SET"/>
    <property type="match status" value="1"/>
</dbReference>
<dbReference type="Proteomes" id="UP000799538">
    <property type="component" value="Unassembled WGS sequence"/>
</dbReference>
<feature type="compositionally biased region" description="Low complexity" evidence="15">
    <location>
        <begin position="302"/>
        <end position="315"/>
    </location>
</feature>
<proteinExistence type="predicted"/>
<evidence type="ECO:0000256" key="6">
    <source>
        <dbReference type="ARBA" id="ARBA00022454"/>
    </source>
</evidence>
<feature type="compositionally biased region" description="Basic residues" evidence="15">
    <location>
        <begin position="360"/>
        <end position="373"/>
    </location>
</feature>
<feature type="region of interest" description="Disordered" evidence="15">
    <location>
        <begin position="256"/>
        <end position="287"/>
    </location>
</feature>
<keyword evidence="11" id="KW-0539">Nucleus</keyword>
<comment type="function">
    <text evidence="1">Histone methyltransferase that trimethylates 'Lys-20' of histone H4 to form H4K20me3.</text>
</comment>
<evidence type="ECO:0000313" key="17">
    <source>
        <dbReference type="EMBL" id="KAF2225092.1"/>
    </source>
</evidence>
<sequence>MPKAVALEDALAKKGGLTLSQLVDYDDRLTDALVDRVYFWTTIRKLRPSYHPARGVREEDVCRILQDHVVLEKDPVTAVQKLLELPALKKYSQSLKTKDEKEHFQRHLSKYTRIYMPDCPFEVCTTNRYTITTHEASAIARKEIKKGEVIKYLNGIQVAMTKKEEQDLDLRNQDFSIVMSSRKKTPSLFLGPARFANHDCNANARLSTIGPHGMQIVSVRTIEVGEEITVTYGDDYFGEDNCECLCATCESLRRNGWSRKRKRNQEEAEEPASDSTPSEGAGTPDSYSLRRKRKFMFDMETHSPIPTSSASSSPAPHKRKRLSQDAKITPKSPASSARKSANTAPSAASGEMHPLWSSPKAKKPPRTYSKLHRNRDLLSTSSTEARSLSPAASLLSNSQAPSNSTDATSISDLADNIKVETTSDAESTLTSLSSNCEFDDTNQRIIRKRRRGLAPTRQSLRNKSSFPALPSIESFATTDLSPSDSSDSDSSSPSSDTDKPLRRRPGDYTLTPILLPTIYSRWISCRNCDDVFVQDDAYLTRANCPRCERHSKLYGYAWPKTDKEGRNDSEERVLDHREVHRFIDTKEEMKERKGRGKGVIEVLRREGSRSGSRGRSVTG</sequence>
<dbReference type="InterPro" id="IPR025783">
    <property type="entry name" value="Set9_fungi"/>
</dbReference>
<dbReference type="InterPro" id="IPR046341">
    <property type="entry name" value="SET_dom_sf"/>
</dbReference>
<feature type="region of interest" description="Disordered" evidence="15">
    <location>
        <begin position="588"/>
        <end position="619"/>
    </location>
</feature>
<organism evidence="17 18">
    <name type="scientific">Elsinoe ampelina</name>
    <dbReference type="NCBI Taxonomy" id="302913"/>
    <lineage>
        <taxon>Eukaryota</taxon>
        <taxon>Fungi</taxon>
        <taxon>Dikarya</taxon>
        <taxon>Ascomycota</taxon>
        <taxon>Pezizomycotina</taxon>
        <taxon>Dothideomycetes</taxon>
        <taxon>Dothideomycetidae</taxon>
        <taxon>Myriangiales</taxon>
        <taxon>Elsinoaceae</taxon>
        <taxon>Elsinoe</taxon>
    </lineage>
</organism>
<feature type="compositionally biased region" description="Low complexity" evidence="15">
    <location>
        <begin position="481"/>
        <end position="495"/>
    </location>
</feature>
<evidence type="ECO:0000256" key="4">
    <source>
        <dbReference type="ARBA" id="ARBA00014232"/>
    </source>
</evidence>
<feature type="compositionally biased region" description="Basic and acidic residues" evidence="15">
    <location>
        <begin position="496"/>
        <end position="506"/>
    </location>
</feature>
<feature type="region of interest" description="Disordered" evidence="15">
    <location>
        <begin position="471"/>
        <end position="507"/>
    </location>
</feature>
<keyword evidence="9" id="KW-0949">S-adenosyl-L-methionine</keyword>
<dbReference type="Pfam" id="PF00856">
    <property type="entry name" value="SET"/>
    <property type="match status" value="1"/>
</dbReference>
<keyword evidence="7" id="KW-0489">Methyltransferase</keyword>
<dbReference type="GO" id="GO:0140943">
    <property type="term" value="F:histone H4K20 trimethyltransferase activity"/>
    <property type="evidence" value="ECO:0007669"/>
    <property type="project" value="UniProtKB-EC"/>
</dbReference>
<accession>A0A6A6GH97</accession>
<evidence type="ECO:0000256" key="2">
    <source>
        <dbReference type="ARBA" id="ARBA00004123"/>
    </source>
</evidence>
<evidence type="ECO:0000256" key="10">
    <source>
        <dbReference type="ARBA" id="ARBA00022853"/>
    </source>
</evidence>
<keyword evidence="8" id="KW-0808">Transferase</keyword>
<name>A0A6A6GH97_9PEZI</name>
<dbReference type="OrthoDB" id="6627536at2759"/>
<dbReference type="AlphaFoldDB" id="A0A6A6GH97"/>
<feature type="region of interest" description="Disordered" evidence="15">
    <location>
        <begin position="301"/>
        <end position="409"/>
    </location>
</feature>
<feature type="compositionally biased region" description="Polar residues" evidence="15">
    <location>
        <begin position="377"/>
        <end position="386"/>
    </location>
</feature>
<reference evidence="18" key="1">
    <citation type="journal article" date="2020" name="Stud. Mycol.">
        <title>101 Dothideomycetes genomes: A test case for predicting lifestyles and emergence of pathogens.</title>
        <authorList>
            <person name="Haridas S."/>
            <person name="Albert R."/>
            <person name="Binder M."/>
            <person name="Bloem J."/>
            <person name="LaButti K."/>
            <person name="Salamov A."/>
            <person name="Andreopoulos B."/>
            <person name="Baker S."/>
            <person name="Barry K."/>
            <person name="Bills G."/>
            <person name="Bluhm B."/>
            <person name="Cannon C."/>
            <person name="Castanera R."/>
            <person name="Culley D."/>
            <person name="Daum C."/>
            <person name="Ezra D."/>
            <person name="Gonzalez J."/>
            <person name="Henrissat B."/>
            <person name="Kuo A."/>
            <person name="Liang C."/>
            <person name="Lipzen A."/>
            <person name="Lutzoni F."/>
            <person name="Magnuson J."/>
            <person name="Mondo S."/>
            <person name="Nolan M."/>
            <person name="Ohm R."/>
            <person name="Pangilinan J."/>
            <person name="Park H.-J."/>
            <person name="Ramirez L."/>
            <person name="Alfaro M."/>
            <person name="Sun H."/>
            <person name="Tritt A."/>
            <person name="Yoshinaga Y."/>
            <person name="Zwiers L.-H."/>
            <person name="Turgeon B."/>
            <person name="Goodwin S."/>
            <person name="Spatafora J."/>
            <person name="Crous P."/>
            <person name="Grigoriev I."/>
        </authorList>
    </citation>
    <scope>NUCLEOTIDE SEQUENCE [LARGE SCALE GENOMIC DNA]</scope>
    <source>
        <strain evidence="18">CECT 20119</strain>
    </source>
</reference>
<evidence type="ECO:0000313" key="18">
    <source>
        <dbReference type="Proteomes" id="UP000799538"/>
    </source>
</evidence>
<keyword evidence="10" id="KW-0156">Chromatin regulator</keyword>
<comment type="subcellular location">
    <subcellularLocation>
        <location evidence="3">Chromosome</location>
    </subcellularLocation>
    <subcellularLocation>
        <location evidence="2">Nucleus</location>
    </subcellularLocation>
</comment>
<evidence type="ECO:0000256" key="3">
    <source>
        <dbReference type="ARBA" id="ARBA00004286"/>
    </source>
</evidence>
<evidence type="ECO:0000256" key="9">
    <source>
        <dbReference type="ARBA" id="ARBA00022691"/>
    </source>
</evidence>
<evidence type="ECO:0000256" key="7">
    <source>
        <dbReference type="ARBA" id="ARBA00022603"/>
    </source>
</evidence>
<evidence type="ECO:0000259" key="16">
    <source>
        <dbReference type="PROSITE" id="PS50280"/>
    </source>
</evidence>
<dbReference type="InterPro" id="IPR001214">
    <property type="entry name" value="SET_dom"/>
</dbReference>
<evidence type="ECO:0000256" key="14">
    <source>
        <dbReference type="ARBA" id="ARBA00048081"/>
    </source>
</evidence>
<dbReference type="InterPro" id="IPR039977">
    <property type="entry name" value="Suv4-20/Set9"/>
</dbReference>
<dbReference type="GO" id="GO:0005694">
    <property type="term" value="C:chromosome"/>
    <property type="evidence" value="ECO:0007669"/>
    <property type="project" value="UniProtKB-SubCell"/>
</dbReference>
<feature type="compositionally biased region" description="Low complexity" evidence="15">
    <location>
        <begin position="330"/>
        <end position="341"/>
    </location>
</feature>
<dbReference type="PANTHER" id="PTHR12977">
    <property type="entry name" value="SUPPRESSOR OF VARIEGATION 4-20-RELATED"/>
    <property type="match status" value="1"/>
</dbReference>
<dbReference type="PROSITE" id="PS50280">
    <property type="entry name" value="SET"/>
    <property type="match status" value="1"/>
</dbReference>
<evidence type="ECO:0000256" key="8">
    <source>
        <dbReference type="ARBA" id="ARBA00022679"/>
    </source>
</evidence>
<dbReference type="Gene3D" id="1.10.10.1700">
    <property type="entry name" value="Histone-lysine N-methyltransferase"/>
    <property type="match status" value="1"/>
</dbReference>
<dbReference type="PANTHER" id="PTHR12977:SF4">
    <property type="entry name" value="HISTONE-LYSINE N-METHYLTRANSFERASE KMT5B"/>
    <property type="match status" value="1"/>
</dbReference>
<evidence type="ECO:0000256" key="5">
    <source>
        <dbReference type="ARBA" id="ARBA00015413"/>
    </source>
</evidence>
<feature type="domain" description="SET" evidence="16">
    <location>
        <begin position="119"/>
        <end position="233"/>
    </location>
</feature>
<evidence type="ECO:0000256" key="13">
    <source>
        <dbReference type="ARBA" id="ARBA00030653"/>
    </source>
</evidence>
<evidence type="ECO:0000256" key="15">
    <source>
        <dbReference type="SAM" id="MobiDB-lite"/>
    </source>
</evidence>
<evidence type="ECO:0000256" key="1">
    <source>
        <dbReference type="ARBA" id="ARBA00001984"/>
    </source>
</evidence>
<dbReference type="EC" id="2.1.1.372" evidence="12"/>
<gene>
    <name evidence="17" type="ORF">BDZ85DRAFT_309366</name>
</gene>
<dbReference type="Gene3D" id="2.170.270.10">
    <property type="entry name" value="SET domain"/>
    <property type="match status" value="1"/>
</dbReference>
<dbReference type="CDD" id="cd10524">
    <property type="entry name" value="SET_Suv4-20-like"/>
    <property type="match status" value="1"/>
</dbReference>
<keyword evidence="6" id="KW-0158">Chromosome</keyword>
<protein>
    <recommendedName>
        <fullName evidence="5">Histone-lysine N-methyltransferase SET9</fullName>
        <ecNumber evidence="12">2.1.1.372</ecNumber>
    </recommendedName>
    <alternativeName>
        <fullName evidence="4">Histone-lysine N-methyltransferase set9</fullName>
    </alternativeName>
    <alternativeName>
        <fullName evidence="13">SET domain protein 9</fullName>
    </alternativeName>
</protein>
<feature type="compositionally biased region" description="Low complexity" evidence="15">
    <location>
        <begin position="609"/>
        <end position="619"/>
    </location>
</feature>
<dbReference type="GO" id="GO:0032259">
    <property type="term" value="P:methylation"/>
    <property type="evidence" value="ECO:0007669"/>
    <property type="project" value="UniProtKB-KW"/>
</dbReference>
<feature type="compositionally biased region" description="Low complexity" evidence="15">
    <location>
        <begin position="387"/>
        <end position="404"/>
    </location>
</feature>
<dbReference type="GO" id="GO:0005634">
    <property type="term" value="C:nucleus"/>
    <property type="evidence" value="ECO:0007669"/>
    <property type="project" value="UniProtKB-SubCell"/>
</dbReference>
<dbReference type="InterPro" id="IPR041938">
    <property type="entry name" value="Hist-Lys_N-MTase_N"/>
</dbReference>
<evidence type="ECO:0000256" key="12">
    <source>
        <dbReference type="ARBA" id="ARBA00024057"/>
    </source>
</evidence>
<dbReference type="EMBL" id="ML992504">
    <property type="protein sequence ID" value="KAF2225092.1"/>
    <property type="molecule type" value="Genomic_DNA"/>
</dbReference>
<dbReference type="SUPFAM" id="SSF82199">
    <property type="entry name" value="SET domain"/>
    <property type="match status" value="1"/>
</dbReference>
<dbReference type="PROSITE" id="PS51567">
    <property type="entry name" value="SAM_MT43_SUVAR420_1"/>
    <property type="match status" value="1"/>
</dbReference>
<evidence type="ECO:0000256" key="11">
    <source>
        <dbReference type="ARBA" id="ARBA00023242"/>
    </source>
</evidence>
<keyword evidence="18" id="KW-1185">Reference proteome</keyword>